<feature type="transmembrane region" description="Helical" evidence="1">
    <location>
        <begin position="67"/>
        <end position="86"/>
    </location>
</feature>
<protein>
    <submittedName>
        <fullName evidence="2">Uncharacterized protein</fullName>
    </submittedName>
</protein>
<keyword evidence="1" id="KW-0472">Membrane</keyword>
<feature type="transmembrane region" description="Helical" evidence="1">
    <location>
        <begin position="106"/>
        <end position="126"/>
    </location>
</feature>
<dbReference type="EMBL" id="MHIC01000014">
    <property type="protein sequence ID" value="OGY45600.1"/>
    <property type="molecule type" value="Genomic_DNA"/>
</dbReference>
<name>A0A1G1Y1B9_9BACT</name>
<evidence type="ECO:0000313" key="3">
    <source>
        <dbReference type="Proteomes" id="UP000176241"/>
    </source>
</evidence>
<dbReference type="AlphaFoldDB" id="A0A1G1Y1B9"/>
<dbReference type="Proteomes" id="UP000176241">
    <property type="component" value="Unassembled WGS sequence"/>
</dbReference>
<evidence type="ECO:0000256" key="1">
    <source>
        <dbReference type="SAM" id="Phobius"/>
    </source>
</evidence>
<keyword evidence="1" id="KW-1133">Transmembrane helix</keyword>
<dbReference type="STRING" id="1797533.A2731_02385"/>
<feature type="transmembrane region" description="Helical" evidence="1">
    <location>
        <begin position="35"/>
        <end position="55"/>
    </location>
</feature>
<sequence length="151" mass="16568">MIKDWKLAVGFAVALWVLIFVIISALMVIPMPALLLTILGLLVAPIVAFFLAKIYFKKNPGEIKEGVILGVFWLIVGTILDLLVTIQYVKETGTYVDGLKEFYGAWSLWVSFVLTIIVVALVANMTRGGEMIEKPSVSPSATPPQQPGMKM</sequence>
<keyword evidence="1" id="KW-0812">Transmembrane</keyword>
<organism evidence="2 3">
    <name type="scientific">Candidatus Buchananbacteria bacterium RIFCSPHIGHO2_01_FULL_39_8</name>
    <dbReference type="NCBI Taxonomy" id="1797533"/>
    <lineage>
        <taxon>Bacteria</taxon>
        <taxon>Candidatus Buchananiibacteriota</taxon>
    </lineage>
</organism>
<gene>
    <name evidence="2" type="ORF">A2731_02385</name>
</gene>
<accession>A0A1G1Y1B9</accession>
<comment type="caution">
    <text evidence="2">The sequence shown here is derived from an EMBL/GenBank/DDBJ whole genome shotgun (WGS) entry which is preliminary data.</text>
</comment>
<evidence type="ECO:0000313" key="2">
    <source>
        <dbReference type="EMBL" id="OGY45600.1"/>
    </source>
</evidence>
<feature type="transmembrane region" description="Helical" evidence="1">
    <location>
        <begin position="7"/>
        <end position="29"/>
    </location>
</feature>
<proteinExistence type="predicted"/>
<reference evidence="2 3" key="1">
    <citation type="journal article" date="2016" name="Nat. Commun.">
        <title>Thousands of microbial genomes shed light on interconnected biogeochemical processes in an aquifer system.</title>
        <authorList>
            <person name="Anantharaman K."/>
            <person name="Brown C.T."/>
            <person name="Hug L.A."/>
            <person name="Sharon I."/>
            <person name="Castelle C.J."/>
            <person name="Probst A.J."/>
            <person name="Thomas B.C."/>
            <person name="Singh A."/>
            <person name="Wilkins M.J."/>
            <person name="Karaoz U."/>
            <person name="Brodie E.L."/>
            <person name="Williams K.H."/>
            <person name="Hubbard S.S."/>
            <person name="Banfield J.F."/>
        </authorList>
    </citation>
    <scope>NUCLEOTIDE SEQUENCE [LARGE SCALE GENOMIC DNA]</scope>
</reference>